<dbReference type="Proteomes" id="UP000823851">
    <property type="component" value="Unassembled WGS sequence"/>
</dbReference>
<reference evidence="7" key="1">
    <citation type="journal article" date="2021" name="PeerJ">
        <title>Extensive microbial diversity within the chicken gut microbiome revealed by metagenomics and culture.</title>
        <authorList>
            <person name="Gilroy R."/>
            <person name="Ravi A."/>
            <person name="Getino M."/>
            <person name="Pursley I."/>
            <person name="Horton D.L."/>
            <person name="Alikhan N.F."/>
            <person name="Baker D."/>
            <person name="Gharbi K."/>
            <person name="Hall N."/>
            <person name="Watson M."/>
            <person name="Adriaenssens E.M."/>
            <person name="Foster-Nyarko E."/>
            <person name="Jarju S."/>
            <person name="Secka A."/>
            <person name="Antonio M."/>
            <person name="Oren A."/>
            <person name="Chaudhuri R.R."/>
            <person name="La Ragione R."/>
            <person name="Hildebrand F."/>
            <person name="Pallen M.J."/>
        </authorList>
    </citation>
    <scope>NUCLEOTIDE SEQUENCE</scope>
    <source>
        <strain evidence="7">ChiHjej8B7-25341</strain>
    </source>
</reference>
<dbReference type="CDD" id="cd07035">
    <property type="entry name" value="TPP_PYR_POX_like"/>
    <property type="match status" value="1"/>
</dbReference>
<comment type="caution">
    <text evidence="7">The sequence shown here is derived from an EMBL/GenBank/DDBJ whole genome shotgun (WGS) entry which is preliminary data.</text>
</comment>
<feature type="domain" description="Thiamine pyrophosphate enzyme TPP-binding" evidence="5">
    <location>
        <begin position="413"/>
        <end position="564"/>
    </location>
</feature>
<dbReference type="InterPro" id="IPR045229">
    <property type="entry name" value="TPP_enz"/>
</dbReference>
<evidence type="ECO:0000259" key="5">
    <source>
        <dbReference type="Pfam" id="PF02775"/>
    </source>
</evidence>
<dbReference type="Pfam" id="PF02775">
    <property type="entry name" value="TPP_enzyme_C"/>
    <property type="match status" value="1"/>
</dbReference>
<feature type="domain" description="Thiamine pyrophosphate enzyme central" evidence="4">
    <location>
        <begin position="210"/>
        <end position="345"/>
    </location>
</feature>
<dbReference type="SUPFAM" id="SSF52518">
    <property type="entry name" value="Thiamin diphosphate-binding fold (THDP-binding)"/>
    <property type="match status" value="2"/>
</dbReference>
<feature type="domain" description="Thiamine pyrophosphate enzyme N-terminal TPP-binding" evidence="6">
    <location>
        <begin position="5"/>
        <end position="114"/>
    </location>
</feature>
<dbReference type="GO" id="GO:0003984">
    <property type="term" value="F:acetolactate synthase activity"/>
    <property type="evidence" value="ECO:0007669"/>
    <property type="project" value="TreeGrafter"/>
</dbReference>
<dbReference type="InterPro" id="IPR011766">
    <property type="entry name" value="TPP_enzyme_TPP-bd"/>
</dbReference>
<dbReference type="GO" id="GO:0000287">
    <property type="term" value="F:magnesium ion binding"/>
    <property type="evidence" value="ECO:0007669"/>
    <property type="project" value="InterPro"/>
</dbReference>
<dbReference type="Gene3D" id="3.40.50.970">
    <property type="match status" value="2"/>
</dbReference>
<name>A0A9D2R1K2_9FIRM</name>
<dbReference type="GO" id="GO:0009097">
    <property type="term" value="P:isoleucine biosynthetic process"/>
    <property type="evidence" value="ECO:0007669"/>
    <property type="project" value="TreeGrafter"/>
</dbReference>
<organism evidence="7 8">
    <name type="scientific">Candidatus Eisenbergiella stercorigallinarum</name>
    <dbReference type="NCBI Taxonomy" id="2838557"/>
    <lineage>
        <taxon>Bacteria</taxon>
        <taxon>Bacillati</taxon>
        <taxon>Bacillota</taxon>
        <taxon>Clostridia</taxon>
        <taxon>Lachnospirales</taxon>
        <taxon>Lachnospiraceae</taxon>
        <taxon>Eisenbergiella</taxon>
    </lineage>
</organism>
<dbReference type="GO" id="GO:0050660">
    <property type="term" value="F:flavin adenine dinucleotide binding"/>
    <property type="evidence" value="ECO:0007669"/>
    <property type="project" value="TreeGrafter"/>
</dbReference>
<evidence type="ECO:0000256" key="3">
    <source>
        <dbReference type="RuleBase" id="RU362132"/>
    </source>
</evidence>
<dbReference type="Pfam" id="PF02776">
    <property type="entry name" value="TPP_enzyme_N"/>
    <property type="match status" value="1"/>
</dbReference>
<dbReference type="Gene3D" id="3.40.50.1220">
    <property type="entry name" value="TPP-binding domain"/>
    <property type="match status" value="1"/>
</dbReference>
<accession>A0A9D2R1K2</accession>
<dbReference type="GO" id="GO:0030976">
    <property type="term" value="F:thiamine pyrophosphate binding"/>
    <property type="evidence" value="ECO:0007669"/>
    <property type="project" value="InterPro"/>
</dbReference>
<evidence type="ECO:0000256" key="1">
    <source>
        <dbReference type="ARBA" id="ARBA00007812"/>
    </source>
</evidence>
<comment type="similarity">
    <text evidence="1 3">Belongs to the TPP enzyme family.</text>
</comment>
<evidence type="ECO:0000259" key="4">
    <source>
        <dbReference type="Pfam" id="PF00205"/>
    </source>
</evidence>
<evidence type="ECO:0000313" key="8">
    <source>
        <dbReference type="Proteomes" id="UP000823851"/>
    </source>
</evidence>
<proteinExistence type="inferred from homology"/>
<keyword evidence="2 3" id="KW-0786">Thiamine pyrophosphate</keyword>
<dbReference type="InterPro" id="IPR029035">
    <property type="entry name" value="DHS-like_NAD/FAD-binding_dom"/>
</dbReference>
<dbReference type="GO" id="GO:0009099">
    <property type="term" value="P:L-valine biosynthetic process"/>
    <property type="evidence" value="ECO:0007669"/>
    <property type="project" value="TreeGrafter"/>
</dbReference>
<dbReference type="EMBL" id="DWUW01000130">
    <property type="protein sequence ID" value="HJD31201.1"/>
    <property type="molecule type" value="Genomic_DNA"/>
</dbReference>
<evidence type="ECO:0000313" key="7">
    <source>
        <dbReference type="EMBL" id="HJD31201.1"/>
    </source>
</evidence>
<dbReference type="PANTHER" id="PTHR18968:SF142">
    <property type="entry name" value="ACETOLACTATE SYNTHASE"/>
    <property type="match status" value="1"/>
</dbReference>
<evidence type="ECO:0000259" key="6">
    <source>
        <dbReference type="Pfam" id="PF02776"/>
    </source>
</evidence>
<dbReference type="AlphaFoldDB" id="A0A9D2R1K2"/>
<gene>
    <name evidence="7" type="ORF">H9912_04575</name>
</gene>
<dbReference type="InterPro" id="IPR029061">
    <property type="entry name" value="THDP-binding"/>
</dbReference>
<evidence type="ECO:0000256" key="2">
    <source>
        <dbReference type="ARBA" id="ARBA00023052"/>
    </source>
</evidence>
<dbReference type="SUPFAM" id="SSF52467">
    <property type="entry name" value="DHS-like NAD/FAD-binding domain"/>
    <property type="match status" value="1"/>
</dbReference>
<dbReference type="Pfam" id="PF00205">
    <property type="entry name" value="TPP_enzyme_M"/>
    <property type="match status" value="1"/>
</dbReference>
<protein>
    <submittedName>
        <fullName evidence="7">Thiamine pyrophosphate-binding protein</fullName>
    </submittedName>
</protein>
<dbReference type="CDD" id="cd00568">
    <property type="entry name" value="TPP_enzymes"/>
    <property type="match status" value="1"/>
</dbReference>
<reference evidence="7" key="2">
    <citation type="submission" date="2021-04" db="EMBL/GenBank/DDBJ databases">
        <authorList>
            <person name="Gilroy R."/>
        </authorList>
    </citation>
    <scope>NUCLEOTIDE SEQUENCE</scope>
    <source>
        <strain evidence="7">ChiHjej8B7-25341</strain>
    </source>
</reference>
<dbReference type="InterPro" id="IPR012000">
    <property type="entry name" value="Thiamin_PyroP_enz_cen_dom"/>
</dbReference>
<sequence>MSKIRLADYVADFLASHGITDCFTVVGGGAMHLNDAFGHHPQIHCTYQHHEQACAIAAEAYARLENRMAAVCVTTGPGGTNAITGVLGAWLDSIPMFVISGQVRYDTTARYAQQFTDGLPLRAVGDQEFDITRAVGCMCKYAAMLEDPADIRYMLEKAWHLATTGRKGPVWVDIPVNFQGSFIETDQLRGYDPAEDDAQLPPAVDEKTVDEILLKIEKAKRPVIYAGGGIRLSGGFEAFRTAVERLGVPVVTYWNSVDLMEDHHPLYCGRGGSMGDRAGNFAVQNADLVLALGTRLSIRQVGYNWTTWAREAEVVMVDIDRAEMKKPTLHVDLPVWADVKEFLEKVNRKLEKRTQPLSPQEWWRQQCRDWKRKYPVTLPRHWEENGETANVFAFIRYLSEALPEGSLTAVSNGACCVVGHQDWCVKKDTRFIINNAVASMGYGLPAAIGLCVAGGRRDTVCLEGDGSIMMNLQELQTVITNKLPVKLFLVNNQGYHSIRQTQNNLFGEHTKVGIGPESGDLSFPEFSRIAEAFGFPYFCAHSNEQMMEAVHRTLAQPGPVFCEIFTDTKQVWEPKSATKRLPDGRLVSPPLEDLAPFLDRKELLENLYITPLEE</sequence>
<dbReference type="PANTHER" id="PTHR18968">
    <property type="entry name" value="THIAMINE PYROPHOSPHATE ENZYMES"/>
    <property type="match status" value="1"/>
</dbReference>
<dbReference type="GO" id="GO:0005948">
    <property type="term" value="C:acetolactate synthase complex"/>
    <property type="evidence" value="ECO:0007669"/>
    <property type="project" value="TreeGrafter"/>
</dbReference>
<dbReference type="InterPro" id="IPR012001">
    <property type="entry name" value="Thiamin_PyroP_enz_TPP-bd_dom"/>
</dbReference>